<dbReference type="Proteomes" id="UP000234382">
    <property type="component" value="Unassembled WGS sequence"/>
</dbReference>
<protein>
    <submittedName>
        <fullName evidence="1">Uncharacterized protein</fullName>
    </submittedName>
</protein>
<organism evidence="1 2">
    <name type="scientific">Brevibacterium iodinum ATCC 49514</name>
    <dbReference type="NCBI Taxonomy" id="1255616"/>
    <lineage>
        <taxon>Bacteria</taxon>
        <taxon>Bacillati</taxon>
        <taxon>Actinomycetota</taxon>
        <taxon>Actinomycetes</taxon>
        <taxon>Micrococcales</taxon>
        <taxon>Brevibacteriaceae</taxon>
        <taxon>Brevibacterium</taxon>
    </lineage>
</organism>
<reference evidence="2" key="1">
    <citation type="submission" date="2017-03" db="EMBL/GenBank/DDBJ databases">
        <authorList>
            <person name="Monnet C."/>
        </authorList>
    </citation>
    <scope>NUCLEOTIDE SEQUENCE [LARGE SCALE GENOMIC DNA]</scope>
    <source>
        <strain evidence="2">ATCC 49514</strain>
    </source>
</reference>
<dbReference type="EMBL" id="FXYX01000019">
    <property type="protein sequence ID" value="SMX92754.1"/>
    <property type="molecule type" value="Genomic_DNA"/>
</dbReference>
<keyword evidence="2" id="KW-1185">Reference proteome</keyword>
<proteinExistence type="predicted"/>
<sequence length="39" mass="3944">MGGAGVTIAEADIDSALPRAIAEALDRTMPTAIHITVGH</sequence>
<accession>A0A2H1JZN3</accession>
<evidence type="ECO:0000313" key="2">
    <source>
        <dbReference type="Proteomes" id="UP000234382"/>
    </source>
</evidence>
<dbReference type="AlphaFoldDB" id="A0A2H1JZN3"/>
<evidence type="ECO:0000313" key="1">
    <source>
        <dbReference type="EMBL" id="SMX92754.1"/>
    </source>
</evidence>
<gene>
    <name evidence="1" type="ORF">BI49514_02531</name>
</gene>
<name>A0A2H1JZN3_9MICO</name>